<organism evidence="2 3">
    <name type="scientific">Aquimarina aggregata</name>
    <dbReference type="NCBI Taxonomy" id="1642818"/>
    <lineage>
        <taxon>Bacteria</taxon>
        <taxon>Pseudomonadati</taxon>
        <taxon>Bacteroidota</taxon>
        <taxon>Flavobacteriia</taxon>
        <taxon>Flavobacteriales</taxon>
        <taxon>Flavobacteriaceae</taxon>
        <taxon>Aquimarina</taxon>
    </lineage>
</organism>
<proteinExistence type="predicted"/>
<sequence>MDKQYKDIEHLVKDAGLDNPSPDFLKNVMDQVEVSNISAPVIYSPLISKKSWLVIGLISLVLLCIVPFLSNTKIDFIQNIDFSFFQILKIQNLFSGFTFHVSTIYGVLFLALLFFIQIPILKKRIDKSFS</sequence>
<keyword evidence="3" id="KW-1185">Reference proteome</keyword>
<dbReference type="RefSeq" id="WP_066313861.1">
    <property type="nucleotide sequence ID" value="NZ_CANLSS010000018.1"/>
</dbReference>
<feature type="transmembrane region" description="Helical" evidence="1">
    <location>
        <begin position="52"/>
        <end position="70"/>
    </location>
</feature>
<dbReference type="Proteomes" id="UP000076715">
    <property type="component" value="Unassembled WGS sequence"/>
</dbReference>
<evidence type="ECO:0000313" key="3">
    <source>
        <dbReference type="Proteomes" id="UP000076715"/>
    </source>
</evidence>
<name>A0A163A9I8_9FLAO</name>
<keyword evidence="1" id="KW-0472">Membrane</keyword>
<keyword evidence="1" id="KW-0812">Transmembrane</keyword>
<gene>
    <name evidence="2" type="ORF">AWE51_05275</name>
</gene>
<protein>
    <submittedName>
        <fullName evidence="2">Uncharacterized protein</fullName>
    </submittedName>
</protein>
<evidence type="ECO:0000256" key="1">
    <source>
        <dbReference type="SAM" id="Phobius"/>
    </source>
</evidence>
<dbReference type="AlphaFoldDB" id="A0A163A9I8"/>
<accession>A0A163A9I8</accession>
<keyword evidence="1" id="KW-1133">Transmembrane helix</keyword>
<comment type="caution">
    <text evidence="2">The sequence shown here is derived from an EMBL/GenBank/DDBJ whole genome shotgun (WGS) entry which is preliminary data.</text>
</comment>
<dbReference type="EMBL" id="LQRT01000013">
    <property type="protein sequence ID" value="KZS40369.1"/>
    <property type="molecule type" value="Genomic_DNA"/>
</dbReference>
<feature type="transmembrane region" description="Helical" evidence="1">
    <location>
        <begin position="90"/>
        <end position="116"/>
    </location>
</feature>
<dbReference type="OrthoDB" id="1446747at2"/>
<reference evidence="2 3" key="1">
    <citation type="submission" date="2016-01" db="EMBL/GenBank/DDBJ databases">
        <title>The draft genome sequence of Aquimarina sp. RZW4-3-2.</title>
        <authorList>
            <person name="Wang Y."/>
        </authorList>
    </citation>
    <scope>NUCLEOTIDE SEQUENCE [LARGE SCALE GENOMIC DNA]</scope>
    <source>
        <strain evidence="2 3">RZW4-3-2</strain>
    </source>
</reference>
<dbReference type="STRING" id="1642818.AWE51_05275"/>
<evidence type="ECO:0000313" key="2">
    <source>
        <dbReference type="EMBL" id="KZS40369.1"/>
    </source>
</evidence>